<evidence type="ECO:0000256" key="7">
    <source>
        <dbReference type="ARBA" id="ARBA00023004"/>
    </source>
</evidence>
<feature type="binding site" description="covalent" evidence="8">
    <location>
        <position position="59"/>
    </location>
    <ligand>
        <name>heme c</name>
        <dbReference type="ChEBI" id="CHEBI:61717"/>
        <label>1</label>
    </ligand>
</feature>
<keyword evidence="6" id="KW-0560">Oxidoreductase</keyword>
<feature type="binding site" description="covalent" evidence="8">
    <location>
        <position position="200"/>
    </location>
    <ligand>
        <name>heme c</name>
        <dbReference type="ChEBI" id="CHEBI:61717"/>
        <label>2</label>
    </ligand>
</feature>
<dbReference type="RefSeq" id="WP_245752575.1">
    <property type="nucleotide sequence ID" value="NZ_FOJG01000002.1"/>
</dbReference>
<evidence type="ECO:0000313" key="11">
    <source>
        <dbReference type="EMBL" id="SEW49880.1"/>
    </source>
</evidence>
<dbReference type="SUPFAM" id="SSF46626">
    <property type="entry name" value="Cytochrome c"/>
    <property type="match status" value="2"/>
</dbReference>
<feature type="binding site" description="axial binding residue" evidence="9">
    <location>
        <position position="204"/>
    </location>
    <ligand>
        <name>heme c</name>
        <dbReference type="ChEBI" id="CHEBI:61717"/>
        <label>2</label>
    </ligand>
    <ligandPart>
        <name>Fe</name>
        <dbReference type="ChEBI" id="CHEBI:18248"/>
    </ligandPart>
</feature>
<dbReference type="PANTHER" id="PTHR30600">
    <property type="entry name" value="CYTOCHROME C PEROXIDASE-RELATED"/>
    <property type="match status" value="1"/>
</dbReference>
<dbReference type="Pfam" id="PF03150">
    <property type="entry name" value="CCP_MauG"/>
    <property type="match status" value="1"/>
</dbReference>
<keyword evidence="3 9" id="KW-0479">Metal-binding</keyword>
<evidence type="ECO:0000256" key="6">
    <source>
        <dbReference type="ARBA" id="ARBA00023002"/>
    </source>
</evidence>
<accession>A0A1I0S509</accession>
<dbReference type="InterPro" id="IPR026259">
    <property type="entry name" value="MauG/Cytc_peroxidase"/>
</dbReference>
<keyword evidence="12" id="KW-1185">Reference proteome</keyword>
<dbReference type="GO" id="GO:0046872">
    <property type="term" value="F:metal ion binding"/>
    <property type="evidence" value="ECO:0007669"/>
    <property type="project" value="UniProtKB-KW"/>
</dbReference>
<keyword evidence="4" id="KW-0732">Signal</keyword>
<evidence type="ECO:0000259" key="10">
    <source>
        <dbReference type="PROSITE" id="PS51007"/>
    </source>
</evidence>
<keyword evidence="11" id="KW-0575">Peroxidase</keyword>
<dbReference type="EMBL" id="FOJG01000002">
    <property type="protein sequence ID" value="SEW49880.1"/>
    <property type="molecule type" value="Genomic_DNA"/>
</dbReference>
<evidence type="ECO:0000256" key="9">
    <source>
        <dbReference type="PIRSR" id="PIRSR000294-2"/>
    </source>
</evidence>
<feature type="binding site" description="axial binding residue" evidence="9">
    <location>
        <position position="60"/>
    </location>
    <ligand>
        <name>heme c</name>
        <dbReference type="ChEBI" id="CHEBI:61717"/>
        <label>1</label>
    </ligand>
    <ligandPart>
        <name>Fe</name>
        <dbReference type="ChEBI" id="CHEBI:18248"/>
    </ligandPart>
</feature>
<feature type="binding site" description="covalent" evidence="8">
    <location>
        <position position="56"/>
    </location>
    <ligand>
        <name>heme c</name>
        <dbReference type="ChEBI" id="CHEBI:61717"/>
        <label>1</label>
    </ligand>
</feature>
<protein>
    <submittedName>
        <fullName evidence="11">Cytochrome c peroxidase</fullName>
    </submittedName>
</protein>
<keyword evidence="5" id="KW-0574">Periplasm</keyword>
<dbReference type="GO" id="GO:0004130">
    <property type="term" value="F:cytochrome-c peroxidase activity"/>
    <property type="evidence" value="ECO:0007669"/>
    <property type="project" value="TreeGrafter"/>
</dbReference>
<keyword evidence="7 9" id="KW-0408">Iron</keyword>
<dbReference type="Gene3D" id="1.10.760.10">
    <property type="entry name" value="Cytochrome c-like domain"/>
    <property type="match status" value="2"/>
</dbReference>
<dbReference type="PROSITE" id="PS51007">
    <property type="entry name" value="CYTC"/>
    <property type="match status" value="2"/>
</dbReference>
<proteinExistence type="predicted"/>
<feature type="binding site" description="covalent" evidence="8">
    <location>
        <position position="203"/>
    </location>
    <ligand>
        <name>heme c</name>
        <dbReference type="ChEBI" id="CHEBI:61717"/>
        <label>2</label>
    </ligand>
</feature>
<dbReference type="InterPro" id="IPR004852">
    <property type="entry name" value="Di-haem_cyt_c_peroxidsae"/>
</dbReference>
<evidence type="ECO:0000256" key="2">
    <source>
        <dbReference type="ARBA" id="ARBA00022617"/>
    </source>
</evidence>
<feature type="domain" description="Cytochrome c" evidence="10">
    <location>
        <begin position="185"/>
        <end position="312"/>
    </location>
</feature>
<dbReference type="Proteomes" id="UP000199310">
    <property type="component" value="Unassembled WGS sequence"/>
</dbReference>
<dbReference type="InterPro" id="IPR051395">
    <property type="entry name" value="Cytochrome_c_Peroxidase/MauG"/>
</dbReference>
<name>A0A1I0S509_9BACT</name>
<organism evidence="11 12">
    <name type="scientific">Chitinophaga arvensicola</name>
    <dbReference type="NCBI Taxonomy" id="29529"/>
    <lineage>
        <taxon>Bacteria</taxon>
        <taxon>Pseudomonadati</taxon>
        <taxon>Bacteroidota</taxon>
        <taxon>Chitinophagia</taxon>
        <taxon>Chitinophagales</taxon>
        <taxon>Chitinophagaceae</taxon>
        <taxon>Chitinophaga</taxon>
    </lineage>
</organism>
<dbReference type="GO" id="GO:0009055">
    <property type="term" value="F:electron transfer activity"/>
    <property type="evidence" value="ECO:0007669"/>
    <property type="project" value="InterPro"/>
</dbReference>
<evidence type="ECO:0000256" key="5">
    <source>
        <dbReference type="ARBA" id="ARBA00022764"/>
    </source>
</evidence>
<dbReference type="InterPro" id="IPR036909">
    <property type="entry name" value="Cyt_c-like_dom_sf"/>
</dbReference>
<dbReference type="PIRSF" id="PIRSF000294">
    <property type="entry name" value="Cytochrome-c_peroxidase"/>
    <property type="match status" value="1"/>
</dbReference>
<evidence type="ECO:0000256" key="8">
    <source>
        <dbReference type="PIRSR" id="PIRSR000294-1"/>
    </source>
</evidence>
<dbReference type="STRING" id="29529.SAMN04488122_3626"/>
<dbReference type="InterPro" id="IPR009056">
    <property type="entry name" value="Cyt_c-like_dom"/>
</dbReference>
<evidence type="ECO:0000313" key="12">
    <source>
        <dbReference type="Proteomes" id="UP000199310"/>
    </source>
</evidence>
<evidence type="ECO:0000256" key="3">
    <source>
        <dbReference type="ARBA" id="ARBA00022723"/>
    </source>
</evidence>
<dbReference type="GO" id="GO:0042597">
    <property type="term" value="C:periplasmic space"/>
    <property type="evidence" value="ECO:0007669"/>
    <property type="project" value="UniProtKB-SubCell"/>
</dbReference>
<comment type="subcellular location">
    <subcellularLocation>
        <location evidence="1">Periplasm</location>
    </subcellularLocation>
</comment>
<sequence>MKLRKMIFILLGVLCAFTIVAGFNTSAKLGDPPTRAQLGEKLFFDPLLSKDRSISCASCHIPQFGFADTVAFSRGIHHTPTKRNTPGITNLSGRPNFFWDGRAATLEEQALQPIINPDEMGLPIEEAVQRLNDNESYRLYFQQLFNSAPNSKNLLQAIAAYERTLETANSPYDRYIAGDDSALTAPAIRGRLLFIGKANCNNCHSGEDFTADRFKNIGLFNGITLTDAGRFDATKDSSHRGFFKVPSLRNVAVTAPYMHNGMFKTLKEVIAYYNEPNTIVHDGINRDLSLNKPLNLSKEEMEDLETFLVALTDDRFKVVHH</sequence>
<comment type="cofactor">
    <cofactor evidence="8">
        <name>heme</name>
        <dbReference type="ChEBI" id="CHEBI:30413"/>
    </cofactor>
    <text evidence="8">Binds 2 heme groups.</text>
</comment>
<keyword evidence="2 8" id="KW-0349">Heme</keyword>
<dbReference type="GO" id="GO:0020037">
    <property type="term" value="F:heme binding"/>
    <property type="evidence" value="ECO:0007669"/>
    <property type="project" value="InterPro"/>
</dbReference>
<dbReference type="PANTHER" id="PTHR30600:SF10">
    <property type="entry name" value="BLL6722 PROTEIN"/>
    <property type="match status" value="1"/>
</dbReference>
<dbReference type="AlphaFoldDB" id="A0A1I0S509"/>
<feature type="domain" description="Cytochrome c" evidence="10">
    <location>
        <begin position="34"/>
        <end position="166"/>
    </location>
</feature>
<reference evidence="12" key="1">
    <citation type="submission" date="2016-10" db="EMBL/GenBank/DDBJ databases">
        <authorList>
            <person name="Varghese N."/>
            <person name="Submissions S."/>
        </authorList>
    </citation>
    <scope>NUCLEOTIDE SEQUENCE [LARGE SCALE GENOMIC DNA]</scope>
    <source>
        <strain evidence="12">DSM 3695</strain>
    </source>
</reference>
<evidence type="ECO:0000256" key="1">
    <source>
        <dbReference type="ARBA" id="ARBA00004418"/>
    </source>
</evidence>
<gene>
    <name evidence="11" type="ORF">SAMN04488122_3626</name>
</gene>
<comment type="PTM">
    <text evidence="8">Binds 2 heme groups per subunit.</text>
</comment>
<evidence type="ECO:0000256" key="4">
    <source>
        <dbReference type="ARBA" id="ARBA00022729"/>
    </source>
</evidence>